<dbReference type="Pfam" id="PF13472">
    <property type="entry name" value="Lipase_GDSL_2"/>
    <property type="match status" value="1"/>
</dbReference>
<dbReference type="CDD" id="cd00229">
    <property type="entry name" value="SGNH_hydrolase"/>
    <property type="match status" value="1"/>
</dbReference>
<keyword evidence="2" id="KW-0378">Hydrolase</keyword>
<reference evidence="2 3" key="1">
    <citation type="submission" date="2019-04" db="EMBL/GenBank/DDBJ databases">
        <authorList>
            <person name="Jiang L."/>
        </authorList>
    </citation>
    <scope>NUCLEOTIDE SEQUENCE [LARGE SCALE GENOMIC DNA]</scope>
    <source>
        <strain evidence="2 3">YIM 131853</strain>
    </source>
</reference>
<evidence type="ECO:0000313" key="2">
    <source>
        <dbReference type="EMBL" id="THG30811.1"/>
    </source>
</evidence>
<accession>A0A4S4FKW8</accession>
<dbReference type="RefSeq" id="WP_136427224.1">
    <property type="nucleotide sequence ID" value="NZ_SSSM01000004.1"/>
</dbReference>
<name>A0A4S4FKW8_9MICO</name>
<dbReference type="AlphaFoldDB" id="A0A4S4FKW8"/>
<sequence length="234" mass="24418">MAGRRPRADAQAVVVGLALALILVGCKVPVDAPAPTSPAPSSAAQVRFAAVGDSLTAGTVMPGVLVDPPAEVSWVYYADASDSAIFVGGWAHAGSTSTMQAANVTPVDADVLIIESGTNDVLQGIDFAQQTADMDAIASTIRAPSVLVLAIPPLESLADSGAVTTTNVELEQLAFARGWDFLDPWKAYRLGERWSPGTSDDGIHPTLIVHRSVGGTIARFLDEHYRKPATSRAE</sequence>
<comment type="caution">
    <text evidence="2">The sequence shown here is derived from an EMBL/GenBank/DDBJ whole genome shotgun (WGS) entry which is preliminary data.</text>
</comment>
<evidence type="ECO:0000313" key="3">
    <source>
        <dbReference type="Proteomes" id="UP000309133"/>
    </source>
</evidence>
<dbReference type="GO" id="GO:0016787">
    <property type="term" value="F:hydrolase activity"/>
    <property type="evidence" value="ECO:0007669"/>
    <property type="project" value="UniProtKB-KW"/>
</dbReference>
<dbReference type="PROSITE" id="PS51257">
    <property type="entry name" value="PROKAR_LIPOPROTEIN"/>
    <property type="match status" value="1"/>
</dbReference>
<gene>
    <name evidence="2" type="ORF">E6C64_09240</name>
</gene>
<dbReference type="OrthoDB" id="5120283at2"/>
<feature type="domain" description="SGNH hydrolase-type esterase" evidence="1">
    <location>
        <begin position="50"/>
        <end position="207"/>
    </location>
</feature>
<dbReference type="EMBL" id="SSSM01000004">
    <property type="protein sequence ID" value="THG30811.1"/>
    <property type="molecule type" value="Genomic_DNA"/>
</dbReference>
<dbReference type="Proteomes" id="UP000309133">
    <property type="component" value="Unassembled WGS sequence"/>
</dbReference>
<dbReference type="InterPro" id="IPR013830">
    <property type="entry name" value="SGNH_hydro"/>
</dbReference>
<keyword evidence="3" id="KW-1185">Reference proteome</keyword>
<proteinExistence type="predicted"/>
<evidence type="ECO:0000259" key="1">
    <source>
        <dbReference type="Pfam" id="PF13472"/>
    </source>
</evidence>
<organism evidence="2 3">
    <name type="scientific">Naasia lichenicola</name>
    <dbReference type="NCBI Taxonomy" id="2565933"/>
    <lineage>
        <taxon>Bacteria</taxon>
        <taxon>Bacillati</taxon>
        <taxon>Actinomycetota</taxon>
        <taxon>Actinomycetes</taxon>
        <taxon>Micrococcales</taxon>
        <taxon>Microbacteriaceae</taxon>
        <taxon>Naasia</taxon>
    </lineage>
</organism>
<protein>
    <submittedName>
        <fullName evidence="2">SGNH/GDSL hydrolase family protein</fullName>
    </submittedName>
</protein>
<dbReference type="Gene3D" id="3.40.50.1110">
    <property type="entry name" value="SGNH hydrolase"/>
    <property type="match status" value="1"/>
</dbReference>
<dbReference type="InterPro" id="IPR036514">
    <property type="entry name" value="SGNH_hydro_sf"/>
</dbReference>
<dbReference type="SUPFAM" id="SSF52266">
    <property type="entry name" value="SGNH hydrolase"/>
    <property type="match status" value="1"/>
</dbReference>